<dbReference type="KEGG" id="nwl:NWFMUON74_54050"/>
<feature type="signal peptide" evidence="1">
    <location>
        <begin position="1"/>
        <end position="33"/>
    </location>
</feature>
<dbReference type="RefSeq" id="WP_187684513.1">
    <property type="nucleotide sequence ID" value="NZ_AP023396.1"/>
</dbReference>
<keyword evidence="1" id="KW-0732">Signal</keyword>
<protein>
    <submittedName>
        <fullName evidence="2">Uncharacterized protein</fullName>
    </submittedName>
</protein>
<dbReference type="Proteomes" id="UP000516173">
    <property type="component" value="Chromosome"/>
</dbReference>
<evidence type="ECO:0000256" key="1">
    <source>
        <dbReference type="SAM" id="SignalP"/>
    </source>
</evidence>
<organism evidence="2 3">
    <name type="scientific">Nocardia wallacei</name>
    <dbReference type="NCBI Taxonomy" id="480035"/>
    <lineage>
        <taxon>Bacteria</taxon>
        <taxon>Bacillati</taxon>
        <taxon>Actinomycetota</taxon>
        <taxon>Actinomycetes</taxon>
        <taxon>Mycobacteriales</taxon>
        <taxon>Nocardiaceae</taxon>
        <taxon>Nocardia</taxon>
    </lineage>
</organism>
<dbReference type="PROSITE" id="PS51318">
    <property type="entry name" value="TAT"/>
    <property type="match status" value="1"/>
</dbReference>
<feature type="chain" id="PRO_5029008660" evidence="1">
    <location>
        <begin position="34"/>
        <end position="136"/>
    </location>
</feature>
<dbReference type="EMBL" id="AP023396">
    <property type="protein sequence ID" value="BCK57633.1"/>
    <property type="molecule type" value="Genomic_DNA"/>
</dbReference>
<gene>
    <name evidence="2" type="ORF">NWFMUON74_54050</name>
</gene>
<name>A0A7G1KTW3_9NOCA</name>
<reference evidence="2 3" key="1">
    <citation type="submission" date="2020-08" db="EMBL/GenBank/DDBJ databases">
        <title>Genome Sequencing of Nocardia wallacei strain FMUON74 and assembly.</title>
        <authorList>
            <person name="Toyokawa M."/>
            <person name="Uesaka K."/>
        </authorList>
    </citation>
    <scope>NUCLEOTIDE SEQUENCE [LARGE SCALE GENOMIC DNA]</scope>
    <source>
        <strain evidence="2 3">FMUON74</strain>
    </source>
</reference>
<evidence type="ECO:0000313" key="3">
    <source>
        <dbReference type="Proteomes" id="UP000516173"/>
    </source>
</evidence>
<accession>A0A7G1KTW3</accession>
<dbReference type="AlphaFoldDB" id="A0A7G1KTW3"/>
<evidence type="ECO:0000313" key="2">
    <source>
        <dbReference type="EMBL" id="BCK57633.1"/>
    </source>
</evidence>
<proteinExistence type="predicted"/>
<dbReference type="GeneID" id="80349841"/>
<sequence length="136" mass="13667">MAIYRNYRRPALMATTFATMGLAIAATAAPAFAANTIDLTGVGPANIGVDYTCEAAAGVTAIRAMVGDPNADSPSASGAQNQVTCDGTQQTAVIVLTGTNGEEAPLSAGQTVQVRVALVDADDIVVTGQAKVVGLR</sequence>
<dbReference type="InterPro" id="IPR006311">
    <property type="entry name" value="TAT_signal"/>
</dbReference>
<keyword evidence="3" id="KW-1185">Reference proteome</keyword>